<dbReference type="Proteomes" id="UP000013232">
    <property type="component" value="Unassembled WGS sequence"/>
</dbReference>
<dbReference type="STRING" id="1123367.GCA_000621305_01492"/>
<gene>
    <name evidence="1" type="ORF">C666_15585</name>
</gene>
<organism evidence="1 2">
    <name type="scientific">Thauera linaloolentis (strain DSM 12138 / JCM 21573 / CCUG 41526 / CIP 105981 / IAM 15112 / NBRC 102519 / 47Lol)</name>
    <dbReference type="NCBI Taxonomy" id="1123367"/>
    <lineage>
        <taxon>Bacteria</taxon>
        <taxon>Pseudomonadati</taxon>
        <taxon>Pseudomonadota</taxon>
        <taxon>Betaproteobacteria</taxon>
        <taxon>Rhodocyclales</taxon>
        <taxon>Zoogloeaceae</taxon>
        <taxon>Thauera</taxon>
    </lineage>
</organism>
<comment type="caution">
    <text evidence="1">The sequence shown here is derived from an EMBL/GenBank/DDBJ whole genome shotgun (WGS) entry which is preliminary data.</text>
</comment>
<dbReference type="AlphaFoldDB" id="N6YT21"/>
<reference evidence="1 2" key="1">
    <citation type="submission" date="2012-09" db="EMBL/GenBank/DDBJ databases">
        <title>Draft Genome Sequences of 6 Strains from Genus Thauera.</title>
        <authorList>
            <person name="Liu B."/>
            <person name="Shapleigh J.P."/>
            <person name="Frostegard A.H."/>
        </authorList>
    </citation>
    <scope>NUCLEOTIDE SEQUENCE [LARGE SCALE GENOMIC DNA]</scope>
    <source>
        <strain evidence="2">47Lol / DSM 12138</strain>
    </source>
</reference>
<dbReference type="EMBL" id="AMXE01000078">
    <property type="protein sequence ID" value="ENO85318.1"/>
    <property type="molecule type" value="Genomic_DNA"/>
</dbReference>
<dbReference type="eggNOG" id="COG4961">
    <property type="taxonomic scope" value="Bacteria"/>
</dbReference>
<evidence type="ECO:0000313" key="1">
    <source>
        <dbReference type="EMBL" id="ENO85318.1"/>
    </source>
</evidence>
<proteinExistence type="predicted"/>
<sequence>MKPIPFRLPSIPPRQRGAGAVSLLLFIGAATGIAAYAVDSSRTTASAAQLKHATDAAAMAVTMAHARDDTIDTQSLAEKYVHANLGMDGAQFEQQLDIALETVTRDDADGFRVSATFRASSLLGNDADVTVSSAAVARNKSLEVALAIPNTLSENAANLAALRRLGKRFAENLIGNRDNTWLALVPYSQAVSVYDARQANRIRNWAAPGALNPVELTSLFRTGYAGLADRRIPDRRANLLCMYRGLDRGENYFWDEAPAGQFKVYYRHDLPENGSPGAPPISWVGPNPDFGQATGVNDTRWMTADRGCPNAALLPLTNDLDEIDTRLDQMSTRFNVNYAIAMGWSAMALAPEFRGPGGWGLENDLPRDFDEEGGDTVKAIVLLVNSSDQRWFDSDAYNAWVGEKIDGDRDLGSRNDPLITERFANLCRSFRERRLRFFLIVTGSDEAEDEDGQIASASEFRRVAGPGLQRCAERGSDLTYLSGYDFVASEGRIESRLDAIIDELRLQSNFARLVE</sequence>
<protein>
    <submittedName>
        <fullName evidence="1">Uncharacterized protein</fullName>
    </submittedName>
</protein>
<dbReference type="RefSeq" id="WP_004342839.1">
    <property type="nucleotide sequence ID" value="NZ_AMXE01000078.1"/>
</dbReference>
<accession>N6YT21</accession>
<dbReference type="OrthoDB" id="8624254at2"/>
<evidence type="ECO:0000313" key="2">
    <source>
        <dbReference type="Proteomes" id="UP000013232"/>
    </source>
</evidence>
<keyword evidence="2" id="KW-1185">Reference proteome</keyword>
<name>N6YT21_THAL4</name>